<dbReference type="Pfam" id="PF21056">
    <property type="entry name" value="ZSWIM1-3_RNaseH-like"/>
    <property type="match status" value="1"/>
</dbReference>
<protein>
    <recommendedName>
        <fullName evidence="6">Transmembrane protein 198</fullName>
    </recommendedName>
</protein>
<feature type="transmembrane region" description="Helical" evidence="8">
    <location>
        <begin position="515"/>
        <end position="534"/>
    </location>
</feature>
<keyword evidence="3 8" id="KW-0812">Transmembrane</keyword>
<evidence type="ECO:0000256" key="8">
    <source>
        <dbReference type="SAM" id="Phobius"/>
    </source>
</evidence>
<comment type="subcellular location">
    <subcellularLocation>
        <location evidence="1">Membrane</location>
        <topology evidence="1">Multi-pass membrane protein</topology>
    </subcellularLocation>
</comment>
<dbReference type="AlphaFoldDB" id="A0A8T0M5S1"/>
<reference evidence="11" key="1">
    <citation type="journal article" date="2015" name="Genom Data">
        <title>Genome sequences of six Phytophthora species associated with forests in New Zealand.</title>
        <authorList>
            <person name="Studholme D.J."/>
            <person name="McDougal R.L."/>
            <person name="Sambles C."/>
            <person name="Hansen E."/>
            <person name="Hardy G."/>
            <person name="Grant M."/>
            <person name="Ganley R.J."/>
            <person name="Williams N.M."/>
        </authorList>
    </citation>
    <scope>NUCLEOTIDE SEQUENCE</scope>
    <source>
        <strain evidence="11">NZFS 2646</strain>
    </source>
</reference>
<evidence type="ECO:0000259" key="9">
    <source>
        <dbReference type="Pfam" id="PF13886"/>
    </source>
</evidence>
<evidence type="ECO:0000313" key="12">
    <source>
        <dbReference type="Proteomes" id="UP000785171"/>
    </source>
</evidence>
<feature type="transmembrane region" description="Helical" evidence="8">
    <location>
        <begin position="466"/>
        <end position="486"/>
    </location>
</feature>
<proteinExistence type="inferred from homology"/>
<feature type="compositionally biased region" description="Basic and acidic residues" evidence="7">
    <location>
        <begin position="90"/>
        <end position="106"/>
    </location>
</feature>
<dbReference type="EMBL" id="JPWV03000047">
    <property type="protein sequence ID" value="KAG2528035.1"/>
    <property type="molecule type" value="Genomic_DNA"/>
</dbReference>
<comment type="caution">
    <text evidence="11">The sequence shown here is derived from an EMBL/GenBank/DDBJ whole genome shotgun (WGS) entry which is preliminary data.</text>
</comment>
<dbReference type="PANTHER" id="PTHR31247:SF5">
    <property type="entry name" value="DUF4203 DOMAIN-CONTAINING PROTEIN"/>
    <property type="match status" value="1"/>
</dbReference>
<name>A0A8T0M5S1_9STRA</name>
<feature type="domain" description="TM7S3/TM198-like" evidence="9">
    <location>
        <begin position="336"/>
        <end position="534"/>
    </location>
</feature>
<feature type="transmembrane region" description="Helical" evidence="8">
    <location>
        <begin position="411"/>
        <end position="435"/>
    </location>
</feature>
<evidence type="ECO:0000256" key="3">
    <source>
        <dbReference type="ARBA" id="ARBA00022692"/>
    </source>
</evidence>
<dbReference type="Proteomes" id="UP000785171">
    <property type="component" value="Unassembled WGS sequence"/>
</dbReference>
<keyword evidence="5 8" id="KW-0472">Membrane</keyword>
<dbReference type="InterPro" id="IPR048324">
    <property type="entry name" value="ZSWIM1-3_RNaseH-like"/>
</dbReference>
<organism evidence="11 12">
    <name type="scientific">Phytophthora kernoviae</name>
    <dbReference type="NCBI Taxonomy" id="325452"/>
    <lineage>
        <taxon>Eukaryota</taxon>
        <taxon>Sar</taxon>
        <taxon>Stramenopiles</taxon>
        <taxon>Oomycota</taxon>
        <taxon>Peronosporomycetes</taxon>
        <taxon>Peronosporales</taxon>
        <taxon>Peronosporaceae</taxon>
        <taxon>Phytophthora</taxon>
    </lineage>
</organism>
<accession>A0A8T0M5S1</accession>
<dbReference type="Pfam" id="PF13886">
    <property type="entry name" value="TM7S3_TM198"/>
    <property type="match status" value="1"/>
</dbReference>
<gene>
    <name evidence="11" type="ORF">JM16_003084</name>
</gene>
<keyword evidence="4 8" id="KW-1133">Transmembrane helix</keyword>
<reference evidence="11" key="2">
    <citation type="submission" date="2020-06" db="EMBL/GenBank/DDBJ databases">
        <authorList>
            <person name="Studholme D.J."/>
        </authorList>
    </citation>
    <scope>NUCLEOTIDE SEQUENCE</scope>
    <source>
        <strain evidence="11">NZFS 2646</strain>
    </source>
</reference>
<evidence type="ECO:0000256" key="6">
    <source>
        <dbReference type="ARBA" id="ARBA00049737"/>
    </source>
</evidence>
<dbReference type="InterPro" id="IPR025256">
    <property type="entry name" value="TM7S3/TM198-like_dom"/>
</dbReference>
<evidence type="ECO:0000259" key="10">
    <source>
        <dbReference type="Pfam" id="PF21056"/>
    </source>
</evidence>
<feature type="transmembrane region" description="Helical" evidence="8">
    <location>
        <begin position="358"/>
        <end position="374"/>
    </location>
</feature>
<feature type="transmembrane region" description="Helical" evidence="8">
    <location>
        <begin position="441"/>
        <end position="459"/>
    </location>
</feature>
<feature type="transmembrane region" description="Helical" evidence="8">
    <location>
        <begin position="330"/>
        <end position="351"/>
    </location>
</feature>
<dbReference type="InterPro" id="IPR040236">
    <property type="entry name" value="TMEM198"/>
</dbReference>
<sequence>MLHAPEQLDGRDVLLMQDQMDVTCGIVIQTKLQKMLFKGWGQTLVMDFTHGTNNLGYHLAHKRNGTDDDECSSEEDTSILEGRSNKKRQRDSTRVKAQEKENEHCNRYSKSKKRARKLFDAGTISVLNRVKTQEVIHVELVGSVAMAVVPVVEYVYTFKVTIETWMELVLATSMLSDEAMRRALCDRLVDFLYELEPAQYQDAVDKIPTMWLQMIDDHDVFVRVVVALINNMRLVEFWRNVLDGLVKWLKRSVDPEVAEIMSVSKMQQLPMDTLTLVLCSDRLRVPEGEITLLRCMFVLNDMDLGGGIILSFAGSSSDSIVGAVSDKLEVGPSIAAVIAIVTGAVVATFGFKLLRPTMFACGFLVGGYIISAIVEYAVDGQSYERTAFWIAFLIGGIIVGSLVVSVYNAGIFLIGAAGGIFLATIVNASFGYRIYPNDPTTGLLILAIVLGLLCGILAFKLERLAVITATALVGSVLLVNGAGYFIGDFPTLTDIKGYRHKDEEGDYVYDVPTAWWGYLIAIIAVVILGCLVQIKKTGKK</sequence>
<feature type="transmembrane region" description="Helical" evidence="8">
    <location>
        <begin position="386"/>
        <end position="404"/>
    </location>
</feature>
<feature type="compositionally biased region" description="Acidic residues" evidence="7">
    <location>
        <begin position="67"/>
        <end position="78"/>
    </location>
</feature>
<evidence type="ECO:0000256" key="7">
    <source>
        <dbReference type="SAM" id="MobiDB-lite"/>
    </source>
</evidence>
<evidence type="ECO:0000256" key="1">
    <source>
        <dbReference type="ARBA" id="ARBA00004141"/>
    </source>
</evidence>
<evidence type="ECO:0000256" key="2">
    <source>
        <dbReference type="ARBA" id="ARBA00006244"/>
    </source>
</evidence>
<evidence type="ECO:0000256" key="5">
    <source>
        <dbReference type="ARBA" id="ARBA00023136"/>
    </source>
</evidence>
<evidence type="ECO:0000313" key="11">
    <source>
        <dbReference type="EMBL" id="KAG2528035.1"/>
    </source>
</evidence>
<dbReference type="GO" id="GO:0005886">
    <property type="term" value="C:plasma membrane"/>
    <property type="evidence" value="ECO:0007669"/>
    <property type="project" value="TreeGrafter"/>
</dbReference>
<comment type="similarity">
    <text evidence="2">Belongs to the TMEM198 family.</text>
</comment>
<dbReference type="PANTHER" id="PTHR31247">
    <property type="entry name" value="TRANSMEMBRANE PROTEIN 198 FAMILY MEMBER"/>
    <property type="match status" value="1"/>
</dbReference>
<evidence type="ECO:0000256" key="4">
    <source>
        <dbReference type="ARBA" id="ARBA00022989"/>
    </source>
</evidence>
<feature type="region of interest" description="Disordered" evidence="7">
    <location>
        <begin position="63"/>
        <end position="107"/>
    </location>
</feature>
<feature type="domain" description="ZSWIM1/3 RNaseH-like" evidence="10">
    <location>
        <begin position="14"/>
        <end position="59"/>
    </location>
</feature>